<evidence type="ECO:0000313" key="2">
    <source>
        <dbReference type="Proteomes" id="UP000295636"/>
    </source>
</evidence>
<keyword evidence="2" id="KW-1185">Reference proteome</keyword>
<sequence length="133" mass="15265">MCALMVANCPGCGKVFQKNLRNLCMDCVKKLEHEYEACYRYLLSNRKAATSDLSHATGVPESTIFSWIKDRRLSAIDYPNLTYPCNSCGGPIRQESLCQPCRNRLTRDIQEMRDKELRRTDGSGFRSLSPRHR</sequence>
<dbReference type="RefSeq" id="WP_133225814.1">
    <property type="nucleotide sequence ID" value="NZ_SMRT01000002.1"/>
</dbReference>
<dbReference type="Proteomes" id="UP000295636">
    <property type="component" value="Unassembled WGS sequence"/>
</dbReference>
<evidence type="ECO:0000313" key="1">
    <source>
        <dbReference type="EMBL" id="TDF99276.1"/>
    </source>
</evidence>
<dbReference type="AlphaFoldDB" id="A0A4R5KU83"/>
<name>A0A4R5KU83_9BACL</name>
<dbReference type="EMBL" id="SMRT01000002">
    <property type="protein sequence ID" value="TDF99276.1"/>
    <property type="molecule type" value="Genomic_DNA"/>
</dbReference>
<gene>
    <name evidence="1" type="ORF">E1757_05285</name>
</gene>
<accession>A0A4R5KU83</accession>
<keyword evidence="1" id="KW-0966">Cell projection</keyword>
<keyword evidence="1" id="KW-0282">Flagellum</keyword>
<reference evidence="1 2" key="1">
    <citation type="submission" date="2019-03" db="EMBL/GenBank/DDBJ databases">
        <title>This is whole genome sequence of Paenibacillus sp MS74 strain.</title>
        <authorList>
            <person name="Trinh H.N."/>
        </authorList>
    </citation>
    <scope>NUCLEOTIDE SEQUENCE [LARGE SCALE GENOMIC DNA]</scope>
    <source>
        <strain evidence="1 2">MS74</strain>
    </source>
</reference>
<keyword evidence="1" id="KW-0969">Cilium</keyword>
<organism evidence="1 2">
    <name type="scientific">Paenibacillus piri</name>
    <dbReference type="NCBI Taxonomy" id="2547395"/>
    <lineage>
        <taxon>Bacteria</taxon>
        <taxon>Bacillati</taxon>
        <taxon>Bacillota</taxon>
        <taxon>Bacilli</taxon>
        <taxon>Bacillales</taxon>
        <taxon>Paenibacillaceae</taxon>
        <taxon>Paenibacillus</taxon>
    </lineage>
</organism>
<comment type="caution">
    <text evidence="1">The sequence shown here is derived from an EMBL/GenBank/DDBJ whole genome shotgun (WGS) entry which is preliminary data.</text>
</comment>
<proteinExistence type="predicted"/>
<dbReference type="OrthoDB" id="1739831at2"/>
<protein>
    <submittedName>
        <fullName evidence="1">Flagellar protein</fullName>
    </submittedName>
</protein>